<dbReference type="InterPro" id="IPR004134">
    <property type="entry name" value="Peptidase_C1B"/>
</dbReference>
<dbReference type="AlphaFoldDB" id="A0A412GP92"/>
<dbReference type="PIRSF" id="PIRSF005700">
    <property type="entry name" value="PepC"/>
    <property type="match status" value="1"/>
</dbReference>
<dbReference type="GO" id="GO:0043418">
    <property type="term" value="P:homocysteine catabolic process"/>
    <property type="evidence" value="ECO:0007669"/>
    <property type="project" value="TreeGrafter"/>
</dbReference>
<dbReference type="Pfam" id="PF03051">
    <property type="entry name" value="Peptidase_C1_2"/>
    <property type="match status" value="2"/>
</dbReference>
<feature type="active site" evidence="5">
    <location>
        <position position="54"/>
    </location>
</feature>
<comment type="caution">
    <text evidence="6">The sequence shown here is derived from an EMBL/GenBank/DDBJ whole genome shotgun (WGS) entry which is preliminary data.</text>
</comment>
<reference evidence="6 7" key="1">
    <citation type="submission" date="2018-08" db="EMBL/GenBank/DDBJ databases">
        <title>A genome reference for cultivated species of the human gut microbiota.</title>
        <authorList>
            <person name="Zou Y."/>
            <person name="Xue W."/>
            <person name="Luo G."/>
        </authorList>
    </citation>
    <scope>NUCLEOTIDE SEQUENCE [LARGE SCALE GENOMIC DNA]</scope>
    <source>
        <strain evidence="6 7">AF24-2</strain>
    </source>
</reference>
<evidence type="ECO:0000256" key="5">
    <source>
        <dbReference type="PIRSR" id="PIRSR005700-1"/>
    </source>
</evidence>
<gene>
    <name evidence="6" type="ORF">DWY20_07280</name>
</gene>
<sequence>MNKLVAILALGVCFSNVYAKGPKKNKAEEEGFVFTTVKENPITSIKDQNQSSTCWSFSTLGFLEAELLRAGKGEFDLSEMFVVHKTMEDRAVNYVRYHGDASFSPGGSFEDIVVCYEKYGMVPQEAMPGIMYGDSLPNHNELDAVASGYMNAIAKGGLKKLSPVWKNGIKSIYDTYLGECPKEFTYKGKTYTPRTFADEVLGLNMDDYVSLTSYSHHPFYTQFNIEVQDNWRNALSYNLPIDELMSVMENAINTGYTFAWGADVSEQGFTRDGVAVCPDAEKGAELTGSDMARWLGMSQADKRKELTSKPLPEITVTQEMRQEAFDNWETTDDHGMVIYGIAKDQNGKEYFMVKNSWGTEGKYKGIWYASKAFAAYKTMNILVNKHAIPADIAKKLGL</sequence>
<keyword evidence="7" id="KW-1185">Reference proteome</keyword>
<evidence type="ECO:0000256" key="4">
    <source>
        <dbReference type="PIRNR" id="PIRNR005700"/>
    </source>
</evidence>
<proteinExistence type="inferred from homology"/>
<dbReference type="GO" id="GO:0006508">
    <property type="term" value="P:proteolysis"/>
    <property type="evidence" value="ECO:0007669"/>
    <property type="project" value="UniProtKB-KW"/>
</dbReference>
<keyword evidence="3 4" id="KW-0788">Thiol protease</keyword>
<feature type="active site" evidence="5">
    <location>
        <position position="355"/>
    </location>
</feature>
<evidence type="ECO:0000313" key="6">
    <source>
        <dbReference type="EMBL" id="RGR96690.1"/>
    </source>
</evidence>
<comment type="similarity">
    <text evidence="4">Belongs to the peptidase C1 family.</text>
</comment>
<name>A0A412GP92_9BACT</name>
<dbReference type="Proteomes" id="UP000285864">
    <property type="component" value="Unassembled WGS sequence"/>
</dbReference>
<dbReference type="PANTHER" id="PTHR10363:SF2">
    <property type="entry name" value="BLEOMYCIN HYDROLASE"/>
    <property type="match status" value="1"/>
</dbReference>
<dbReference type="SUPFAM" id="SSF54001">
    <property type="entry name" value="Cysteine proteinases"/>
    <property type="match status" value="1"/>
</dbReference>
<evidence type="ECO:0000313" key="7">
    <source>
        <dbReference type="Proteomes" id="UP000285864"/>
    </source>
</evidence>
<evidence type="ECO:0000256" key="2">
    <source>
        <dbReference type="ARBA" id="ARBA00022801"/>
    </source>
</evidence>
<protein>
    <recommendedName>
        <fullName evidence="4">Aminopeptidase</fullName>
    </recommendedName>
</protein>
<evidence type="ECO:0000256" key="3">
    <source>
        <dbReference type="ARBA" id="ARBA00022807"/>
    </source>
</evidence>
<dbReference type="GO" id="GO:0070005">
    <property type="term" value="F:cysteine-type aminopeptidase activity"/>
    <property type="evidence" value="ECO:0007669"/>
    <property type="project" value="InterPro"/>
</dbReference>
<dbReference type="GeneID" id="79858488"/>
<keyword evidence="2 4" id="KW-0378">Hydrolase</keyword>
<dbReference type="EMBL" id="QRUU01000025">
    <property type="protein sequence ID" value="RGR96690.1"/>
    <property type="molecule type" value="Genomic_DNA"/>
</dbReference>
<evidence type="ECO:0000256" key="1">
    <source>
        <dbReference type="ARBA" id="ARBA00022670"/>
    </source>
</evidence>
<organism evidence="6 7">
    <name type="scientific">Phocaeicola coprocola</name>
    <dbReference type="NCBI Taxonomy" id="310298"/>
    <lineage>
        <taxon>Bacteria</taxon>
        <taxon>Pseudomonadati</taxon>
        <taxon>Bacteroidota</taxon>
        <taxon>Bacteroidia</taxon>
        <taxon>Bacteroidales</taxon>
        <taxon>Bacteroidaceae</taxon>
        <taxon>Phocaeicola</taxon>
    </lineage>
</organism>
<dbReference type="Gene3D" id="3.90.70.10">
    <property type="entry name" value="Cysteine proteinases"/>
    <property type="match status" value="1"/>
</dbReference>
<dbReference type="GO" id="GO:0009636">
    <property type="term" value="P:response to toxic substance"/>
    <property type="evidence" value="ECO:0007669"/>
    <property type="project" value="TreeGrafter"/>
</dbReference>
<dbReference type="PANTHER" id="PTHR10363">
    <property type="entry name" value="BLEOMYCIN HYDROLASE"/>
    <property type="match status" value="1"/>
</dbReference>
<keyword evidence="1 4" id="KW-0645">Protease</keyword>
<feature type="active site" evidence="5">
    <location>
        <position position="334"/>
    </location>
</feature>
<keyword evidence="4 6" id="KW-0031">Aminopeptidase</keyword>
<dbReference type="RefSeq" id="WP_007571399.1">
    <property type="nucleotide sequence ID" value="NZ_CABKNL010000008.1"/>
</dbReference>
<dbReference type="GO" id="GO:0005737">
    <property type="term" value="C:cytoplasm"/>
    <property type="evidence" value="ECO:0007669"/>
    <property type="project" value="TreeGrafter"/>
</dbReference>
<dbReference type="InterPro" id="IPR038765">
    <property type="entry name" value="Papain-like_cys_pep_sf"/>
</dbReference>
<accession>A0A412GP92</accession>